<reference evidence="1" key="1">
    <citation type="submission" date="2022-12" db="EMBL/GenBank/DDBJ databases">
        <authorList>
            <person name="Petersen C."/>
        </authorList>
    </citation>
    <scope>NUCLEOTIDE SEQUENCE</scope>
    <source>
        <strain evidence="1">IBT 16125</strain>
    </source>
</reference>
<evidence type="ECO:0000313" key="2">
    <source>
        <dbReference type="Proteomes" id="UP001213681"/>
    </source>
</evidence>
<dbReference type="SUPFAM" id="SSF53448">
    <property type="entry name" value="Nucleotide-diphospho-sugar transferases"/>
    <property type="match status" value="1"/>
</dbReference>
<name>A0AAD6C0X0_9EURO</name>
<dbReference type="GeneID" id="81600958"/>
<accession>A0AAD6C0X0</accession>
<evidence type="ECO:0000313" key="1">
    <source>
        <dbReference type="EMBL" id="KAJ5443461.1"/>
    </source>
</evidence>
<proteinExistence type="predicted"/>
<dbReference type="RefSeq" id="XP_056763541.1">
    <property type="nucleotide sequence ID" value="XM_056910715.1"/>
</dbReference>
<dbReference type="Gene3D" id="3.90.550.10">
    <property type="entry name" value="Spore Coat Polysaccharide Biosynthesis Protein SpsA, Chain A"/>
    <property type="match status" value="1"/>
</dbReference>
<dbReference type="PANTHER" id="PTHR11183">
    <property type="entry name" value="GLYCOGENIN SUBFAMILY MEMBER"/>
    <property type="match status" value="1"/>
</dbReference>
<dbReference type="EMBL" id="JAPVEA010000007">
    <property type="protein sequence ID" value="KAJ5443461.1"/>
    <property type="molecule type" value="Genomic_DNA"/>
</dbReference>
<dbReference type="Proteomes" id="UP001213681">
    <property type="component" value="Unassembled WGS sequence"/>
</dbReference>
<comment type="caution">
    <text evidence="1">The sequence shown here is derived from an EMBL/GenBank/DDBJ whole genome shotgun (WGS) entry which is preliminary data.</text>
</comment>
<dbReference type="AlphaFoldDB" id="A0AAD6C0X0"/>
<protein>
    <recommendedName>
        <fullName evidence="3">Glycosyltransferase family 8 protein</fullName>
    </recommendedName>
</protein>
<evidence type="ECO:0008006" key="3">
    <source>
        <dbReference type="Google" id="ProtNLM"/>
    </source>
</evidence>
<dbReference type="InterPro" id="IPR050587">
    <property type="entry name" value="GNT1/Glycosyltrans_8"/>
</dbReference>
<gene>
    <name evidence="1" type="ORF">N7458_007333</name>
</gene>
<sequence length="348" mass="38962">MANFSVLSGILLYSQSSASSTLHQAYIDQSSYQLGLSSVNSGADPQTVSPITPSPYAVAIFLGTEFDAEDSDEDNSDRYYVGARTLVYQLLHAPSTKFTSPVSVVILATQGVHESKRQRLRLDGAAVVEIERLEHSIDIEVPFYHEVFDKLPAFDPAVMPFEKVALLDADMVITRPLDALFQDTNTTHFPVDTNSTKLPAPDLPELPERYALAATPDIPGRNPVFPPDVDNEKNRDYFNADVIVSSPTKKLFQYYLALLGRPELFGHWLPEQDLLNLAHRWDGPMPWRQLDLSWHLILPTEADFNAGMAILHCKYWQPAGDPCHQTALARCWQMQGYWEGREGSKAGR</sequence>
<organism evidence="1 2">
    <name type="scientific">Penicillium daleae</name>
    <dbReference type="NCBI Taxonomy" id="63821"/>
    <lineage>
        <taxon>Eukaryota</taxon>
        <taxon>Fungi</taxon>
        <taxon>Dikarya</taxon>
        <taxon>Ascomycota</taxon>
        <taxon>Pezizomycotina</taxon>
        <taxon>Eurotiomycetes</taxon>
        <taxon>Eurotiomycetidae</taxon>
        <taxon>Eurotiales</taxon>
        <taxon>Aspergillaceae</taxon>
        <taxon>Penicillium</taxon>
    </lineage>
</organism>
<dbReference type="InterPro" id="IPR029044">
    <property type="entry name" value="Nucleotide-diphossugar_trans"/>
</dbReference>
<keyword evidence="2" id="KW-1185">Reference proteome</keyword>
<reference evidence="1" key="2">
    <citation type="journal article" date="2023" name="IMA Fungus">
        <title>Comparative genomic study of the Penicillium genus elucidates a diverse pangenome and 15 lateral gene transfer events.</title>
        <authorList>
            <person name="Petersen C."/>
            <person name="Sorensen T."/>
            <person name="Nielsen M.R."/>
            <person name="Sondergaard T.E."/>
            <person name="Sorensen J.L."/>
            <person name="Fitzpatrick D.A."/>
            <person name="Frisvad J.C."/>
            <person name="Nielsen K.L."/>
        </authorList>
    </citation>
    <scope>NUCLEOTIDE SEQUENCE</scope>
    <source>
        <strain evidence="1">IBT 16125</strain>
    </source>
</reference>